<feature type="region of interest" description="Disordered" evidence="1">
    <location>
        <begin position="200"/>
        <end position="219"/>
    </location>
</feature>
<organism evidence="2 3">
    <name type="scientific">Funneliformis mosseae</name>
    <name type="common">Endomycorrhizal fungus</name>
    <name type="synonym">Glomus mosseae</name>
    <dbReference type="NCBI Taxonomy" id="27381"/>
    <lineage>
        <taxon>Eukaryota</taxon>
        <taxon>Fungi</taxon>
        <taxon>Fungi incertae sedis</taxon>
        <taxon>Mucoromycota</taxon>
        <taxon>Glomeromycotina</taxon>
        <taxon>Glomeromycetes</taxon>
        <taxon>Glomerales</taxon>
        <taxon>Glomeraceae</taxon>
        <taxon>Funneliformis</taxon>
    </lineage>
</organism>
<dbReference type="Proteomes" id="UP000789375">
    <property type="component" value="Unassembled WGS sequence"/>
</dbReference>
<dbReference type="EMBL" id="CAJVPP010006817">
    <property type="protein sequence ID" value="CAG8681964.1"/>
    <property type="molecule type" value="Genomic_DNA"/>
</dbReference>
<sequence length="284" mass="32417">RKFDSVKKSGIIHTVMLKEKIQNALFQFEGWEFALSPGQFNLISILKFRRTKDDFTYDKCAEHTEISKFVSYVAETTTDENWKKVASALSEDGCSKHCQASYGGSLRHRLMLRTLFVRSPNDFPAPDVSFFVSKTHNHFISQAPSTARDVKLFWIITQFAVDRYVSGNEAYMIADKAKLTHMSALDVITTPPPDTFLTTLPPPDTSLTTPPSDTPRTPEHQIYRKQDDYSESFGFLSSDISDDLDDLILLFKSNGHDNDDEFGVKDKDLFKQRFEAWTTRENGN</sequence>
<reference evidence="2" key="1">
    <citation type="submission" date="2021-06" db="EMBL/GenBank/DDBJ databases">
        <authorList>
            <person name="Kallberg Y."/>
            <person name="Tangrot J."/>
            <person name="Rosling A."/>
        </authorList>
    </citation>
    <scope>NUCLEOTIDE SEQUENCE</scope>
    <source>
        <strain evidence="2">87-6 pot B 2015</strain>
    </source>
</reference>
<keyword evidence="3" id="KW-1185">Reference proteome</keyword>
<feature type="non-terminal residue" evidence="2">
    <location>
        <position position="1"/>
    </location>
</feature>
<protein>
    <submittedName>
        <fullName evidence="2">385_t:CDS:1</fullName>
    </submittedName>
</protein>
<comment type="caution">
    <text evidence="2">The sequence shown here is derived from an EMBL/GenBank/DDBJ whole genome shotgun (WGS) entry which is preliminary data.</text>
</comment>
<name>A0A9N9HHU5_FUNMO</name>
<evidence type="ECO:0000313" key="2">
    <source>
        <dbReference type="EMBL" id="CAG8681964.1"/>
    </source>
</evidence>
<evidence type="ECO:0000256" key="1">
    <source>
        <dbReference type="SAM" id="MobiDB-lite"/>
    </source>
</evidence>
<gene>
    <name evidence="2" type="ORF">FMOSSE_LOCUS12934</name>
</gene>
<feature type="compositionally biased region" description="Low complexity" evidence="1">
    <location>
        <begin position="205"/>
        <end position="215"/>
    </location>
</feature>
<proteinExistence type="predicted"/>
<accession>A0A9N9HHU5</accession>
<evidence type="ECO:0000313" key="3">
    <source>
        <dbReference type="Proteomes" id="UP000789375"/>
    </source>
</evidence>
<dbReference type="AlphaFoldDB" id="A0A9N9HHU5"/>